<organism evidence="1 2">
    <name type="scientific">Puccinia sorghi</name>
    <dbReference type="NCBI Taxonomy" id="27349"/>
    <lineage>
        <taxon>Eukaryota</taxon>
        <taxon>Fungi</taxon>
        <taxon>Dikarya</taxon>
        <taxon>Basidiomycota</taxon>
        <taxon>Pucciniomycotina</taxon>
        <taxon>Pucciniomycetes</taxon>
        <taxon>Pucciniales</taxon>
        <taxon>Pucciniaceae</taxon>
        <taxon>Puccinia</taxon>
    </lineage>
</organism>
<dbReference type="Proteomes" id="UP000037035">
    <property type="component" value="Unassembled WGS sequence"/>
</dbReference>
<accession>A0A0L6V5R1</accession>
<reference evidence="1 2" key="1">
    <citation type="submission" date="2015-08" db="EMBL/GenBank/DDBJ databases">
        <title>Next Generation Sequencing and Analysis of the Genome of Puccinia sorghi L Schw, the Causal Agent of Maize Common Rust.</title>
        <authorList>
            <person name="Rochi L."/>
            <person name="Burguener G."/>
            <person name="Darino M."/>
            <person name="Turjanski A."/>
            <person name="Kreff E."/>
            <person name="Dieguez M.J."/>
            <person name="Sacco F."/>
        </authorList>
    </citation>
    <scope>NUCLEOTIDE SEQUENCE [LARGE SCALE GENOMIC DNA]</scope>
    <source>
        <strain evidence="1 2">RO10H11247</strain>
    </source>
</reference>
<evidence type="ECO:0000313" key="1">
    <source>
        <dbReference type="EMBL" id="KNZ56146.1"/>
    </source>
</evidence>
<dbReference type="OrthoDB" id="3039677at2759"/>
<gene>
    <name evidence="1" type="ORF">VP01_2485g3</name>
</gene>
<evidence type="ECO:0000313" key="2">
    <source>
        <dbReference type="Proteomes" id="UP000037035"/>
    </source>
</evidence>
<keyword evidence="2" id="KW-1185">Reference proteome</keyword>
<dbReference type="VEuPathDB" id="FungiDB:VP01_2485g3"/>
<comment type="caution">
    <text evidence="1">The sequence shown here is derived from an EMBL/GenBank/DDBJ whole genome shotgun (WGS) entry which is preliminary data.</text>
</comment>
<name>A0A0L6V5R1_9BASI</name>
<dbReference type="AlphaFoldDB" id="A0A0L6V5R1"/>
<proteinExistence type="predicted"/>
<sequence length="432" mass="48593">MTVLSATAHITNSCVLLQSAADKSLENNSVPKILKDCLEEIQRSLEAAACTEKVSNSPSIKGSETSEYSVDSGAFVIPHDTHTWMLKAVLKTTHVTTPCCCTCFSVFPLPLPLTFCTHQPFKDSQPCNEELEQDLCARKFGILLCQFVTQPITAWLEGILAKPEIELAIDTWEKKVRNSPNKFGDFQQGLMFCRLSSENYPSILKFSLLLFMDWFNPQGNKISGKHKSMGIKYICLADVTPGPYPADKDTINHLPKPRVDKIISLDLGVIMKKHQHPQCQWVCVNFLCLLGDLLATIKVGGFASPTTTSCCTWCLAQYQCLQNLELGVTHKWYKTISAAKNSKSTASANAQDTILKNTSVWWSKINRLCYWEPSQEIALGIMHNWLEGILQSHWKYRWLLIATVPKKLKSKVKEFSNYLEISGNSIQQIHQQ</sequence>
<protein>
    <submittedName>
        <fullName evidence="1">Uncharacterized protein</fullName>
    </submittedName>
</protein>
<dbReference type="EMBL" id="LAVV01007375">
    <property type="protein sequence ID" value="KNZ56146.1"/>
    <property type="molecule type" value="Genomic_DNA"/>
</dbReference>